<dbReference type="InterPro" id="IPR047122">
    <property type="entry name" value="Trans-enoyl_RdTase-like"/>
</dbReference>
<dbReference type="GeneID" id="54466451"/>
<dbReference type="InterPro" id="IPR013154">
    <property type="entry name" value="ADH-like_N"/>
</dbReference>
<dbReference type="InterPro" id="IPR011032">
    <property type="entry name" value="GroES-like_sf"/>
</dbReference>
<dbReference type="PANTHER" id="PTHR45348:SF2">
    <property type="entry name" value="ZINC-TYPE ALCOHOL DEHYDROGENASE-LIKE PROTEIN C2E1P3.01"/>
    <property type="match status" value="1"/>
</dbReference>
<feature type="domain" description="Alcohol dehydrogenase-like N-terminal" evidence="4">
    <location>
        <begin position="27"/>
        <end position="82"/>
    </location>
</feature>
<evidence type="ECO:0000256" key="1">
    <source>
        <dbReference type="ARBA" id="ARBA00008072"/>
    </source>
</evidence>
<sequence length="258" mass="27822">MPHKAIWVNGNAAQEIKTVPGSYRASKGELLLRMIRVAVNAGDYKHPEFFAAVNTAEGFDAVGRVVDIGPEIPGFKIGDKVVTLTRGIGPPEYGASREFLALAATSWTFDEKPLTDEQAATSPLTVGIQAIQFTKFRGRSPIIVTASSKQHDYLLSSGANFAFDYKDGSVTSKTKGVIPSLKRLMHALDCVGTDIKILEELIEEGGTISLALPPTRPSPRHHVGMAVAGTIYDLETFTAPEFKFHGGKEPGIARGQRD</sequence>
<evidence type="ECO:0000256" key="3">
    <source>
        <dbReference type="ARBA" id="ARBA00023002"/>
    </source>
</evidence>
<reference evidence="7" key="3">
    <citation type="submission" date="2025-04" db="UniProtKB">
        <authorList>
            <consortium name="RefSeq"/>
        </authorList>
    </citation>
    <scope>IDENTIFICATION</scope>
    <source>
        <strain evidence="7">CBS 304.34</strain>
    </source>
</reference>
<gene>
    <name evidence="5 7" type="ORF">BDZ99DRAFT_520755</name>
</gene>
<dbReference type="EMBL" id="MU003701">
    <property type="protein sequence ID" value="KAF2809398.1"/>
    <property type="molecule type" value="Genomic_DNA"/>
</dbReference>
<evidence type="ECO:0000259" key="4">
    <source>
        <dbReference type="Pfam" id="PF08240"/>
    </source>
</evidence>
<reference evidence="7" key="2">
    <citation type="submission" date="2020-04" db="EMBL/GenBank/DDBJ databases">
        <authorList>
            <consortium name="NCBI Genome Project"/>
        </authorList>
    </citation>
    <scope>NUCLEOTIDE SEQUENCE</scope>
    <source>
        <strain evidence="7">CBS 304.34</strain>
    </source>
</reference>
<dbReference type="PANTHER" id="PTHR45348">
    <property type="entry name" value="HYPOTHETICAL OXIDOREDUCTASE (EUROFUNG)"/>
    <property type="match status" value="1"/>
</dbReference>
<comment type="subunit">
    <text evidence="2">Monomer.</text>
</comment>
<keyword evidence="3" id="KW-0560">Oxidoreductase</keyword>
<dbReference type="SUPFAM" id="SSF50129">
    <property type="entry name" value="GroES-like"/>
    <property type="match status" value="1"/>
</dbReference>
<dbReference type="AlphaFoldDB" id="A0A6A6YLJ1"/>
<accession>A0A6A6YLJ1</accession>
<dbReference type="Gene3D" id="3.40.50.720">
    <property type="entry name" value="NAD(P)-binding Rossmann-like Domain"/>
    <property type="match status" value="1"/>
</dbReference>
<dbReference type="OrthoDB" id="10257049at2759"/>
<organism evidence="5">
    <name type="scientific">Mytilinidion resinicola</name>
    <dbReference type="NCBI Taxonomy" id="574789"/>
    <lineage>
        <taxon>Eukaryota</taxon>
        <taxon>Fungi</taxon>
        <taxon>Dikarya</taxon>
        <taxon>Ascomycota</taxon>
        <taxon>Pezizomycotina</taxon>
        <taxon>Dothideomycetes</taxon>
        <taxon>Pleosporomycetidae</taxon>
        <taxon>Mytilinidiales</taxon>
        <taxon>Mytilinidiaceae</taxon>
        <taxon>Mytilinidion</taxon>
    </lineage>
</organism>
<reference evidence="5 7" key="1">
    <citation type="journal article" date="2020" name="Stud. Mycol.">
        <title>101 Dothideomycetes genomes: a test case for predicting lifestyles and emergence of pathogens.</title>
        <authorList>
            <person name="Haridas S."/>
            <person name="Albert R."/>
            <person name="Binder M."/>
            <person name="Bloem J."/>
            <person name="Labutti K."/>
            <person name="Salamov A."/>
            <person name="Andreopoulos B."/>
            <person name="Baker S."/>
            <person name="Barry K."/>
            <person name="Bills G."/>
            <person name="Bluhm B."/>
            <person name="Cannon C."/>
            <person name="Castanera R."/>
            <person name="Culley D."/>
            <person name="Daum C."/>
            <person name="Ezra D."/>
            <person name="Gonzalez J."/>
            <person name="Henrissat B."/>
            <person name="Kuo A."/>
            <person name="Liang C."/>
            <person name="Lipzen A."/>
            <person name="Lutzoni F."/>
            <person name="Magnuson J."/>
            <person name="Mondo S."/>
            <person name="Nolan M."/>
            <person name="Ohm R."/>
            <person name="Pangilinan J."/>
            <person name="Park H.-J."/>
            <person name="Ramirez L."/>
            <person name="Alfaro M."/>
            <person name="Sun H."/>
            <person name="Tritt A."/>
            <person name="Yoshinaga Y."/>
            <person name="Zwiers L.-H."/>
            <person name="Turgeon B."/>
            <person name="Goodwin S."/>
            <person name="Spatafora J."/>
            <person name="Crous P."/>
            <person name="Grigoriev I."/>
        </authorList>
    </citation>
    <scope>NUCLEOTIDE SEQUENCE</scope>
    <source>
        <strain evidence="5 7">CBS 304.34</strain>
    </source>
</reference>
<comment type="similarity">
    <text evidence="1">Belongs to the zinc-containing alcohol dehydrogenase family.</text>
</comment>
<dbReference type="InterPro" id="IPR036291">
    <property type="entry name" value="NAD(P)-bd_dom_sf"/>
</dbReference>
<dbReference type="RefSeq" id="XP_033576362.1">
    <property type="nucleotide sequence ID" value="XM_033725558.1"/>
</dbReference>
<dbReference type="SUPFAM" id="SSF51735">
    <property type="entry name" value="NAD(P)-binding Rossmann-fold domains"/>
    <property type="match status" value="1"/>
</dbReference>
<evidence type="ECO:0000313" key="7">
    <source>
        <dbReference type="RefSeq" id="XP_033576362.1"/>
    </source>
</evidence>
<evidence type="ECO:0000313" key="6">
    <source>
        <dbReference type="Proteomes" id="UP000504636"/>
    </source>
</evidence>
<evidence type="ECO:0000313" key="5">
    <source>
        <dbReference type="EMBL" id="KAF2809398.1"/>
    </source>
</evidence>
<evidence type="ECO:0000256" key="2">
    <source>
        <dbReference type="ARBA" id="ARBA00011245"/>
    </source>
</evidence>
<keyword evidence="6" id="KW-1185">Reference proteome</keyword>
<proteinExistence type="inferred from homology"/>
<dbReference type="Gene3D" id="3.90.180.10">
    <property type="entry name" value="Medium-chain alcohol dehydrogenases, catalytic domain"/>
    <property type="match status" value="1"/>
</dbReference>
<dbReference type="Proteomes" id="UP000504636">
    <property type="component" value="Unplaced"/>
</dbReference>
<name>A0A6A6YLJ1_9PEZI</name>
<dbReference type="GO" id="GO:0016651">
    <property type="term" value="F:oxidoreductase activity, acting on NAD(P)H"/>
    <property type="evidence" value="ECO:0007669"/>
    <property type="project" value="InterPro"/>
</dbReference>
<dbReference type="Pfam" id="PF08240">
    <property type="entry name" value="ADH_N"/>
    <property type="match status" value="1"/>
</dbReference>
<protein>
    <recommendedName>
        <fullName evidence="4">Alcohol dehydrogenase-like N-terminal domain-containing protein</fullName>
    </recommendedName>
</protein>